<gene>
    <name evidence="5" type="ORF">YC6258_05149</name>
</gene>
<evidence type="ECO:0000313" key="5">
    <source>
        <dbReference type="EMBL" id="AJQ97179.1"/>
    </source>
</evidence>
<dbReference type="GO" id="GO:0003992">
    <property type="term" value="F:N2-acetyl-L-ornithine:2-oxoglutarate 5-aminotransferase activity"/>
    <property type="evidence" value="ECO:0007669"/>
    <property type="project" value="UniProtKB-EC"/>
</dbReference>
<dbReference type="InterPro" id="IPR005814">
    <property type="entry name" value="Aminotrans_3"/>
</dbReference>
<accession>A0A0C5W3H3</accession>
<dbReference type="GO" id="GO:0042802">
    <property type="term" value="F:identical protein binding"/>
    <property type="evidence" value="ECO:0007669"/>
    <property type="project" value="TreeGrafter"/>
</dbReference>
<dbReference type="AlphaFoldDB" id="A0A0C5W3H3"/>
<dbReference type="STRING" id="1445510.YC6258_05149"/>
<dbReference type="InterPro" id="IPR049704">
    <property type="entry name" value="Aminotrans_3_PPA_site"/>
</dbReference>
<evidence type="ECO:0000256" key="3">
    <source>
        <dbReference type="ARBA" id="ARBA00022679"/>
    </source>
</evidence>
<dbReference type="SUPFAM" id="SSF53383">
    <property type="entry name" value="PLP-dependent transferases"/>
    <property type="match status" value="1"/>
</dbReference>
<dbReference type="PROSITE" id="PS00600">
    <property type="entry name" value="AA_TRANSFER_CLASS_3"/>
    <property type="match status" value="1"/>
</dbReference>
<dbReference type="EMBL" id="CP007142">
    <property type="protein sequence ID" value="AJQ97179.1"/>
    <property type="molecule type" value="Genomic_DNA"/>
</dbReference>
<evidence type="ECO:0000313" key="6">
    <source>
        <dbReference type="Proteomes" id="UP000032266"/>
    </source>
</evidence>
<dbReference type="GO" id="GO:0030170">
    <property type="term" value="F:pyridoxal phosphate binding"/>
    <property type="evidence" value="ECO:0007669"/>
    <property type="project" value="InterPro"/>
</dbReference>
<dbReference type="Gene3D" id="3.40.50.720">
    <property type="entry name" value="NAD(P)-binding Rossmann-like Domain"/>
    <property type="match status" value="1"/>
</dbReference>
<dbReference type="Gene3D" id="3.90.1150.10">
    <property type="entry name" value="Aspartate Aminotransferase, domain 1"/>
    <property type="match status" value="1"/>
</dbReference>
<dbReference type="InterPro" id="IPR050103">
    <property type="entry name" value="Class-III_PLP-dep_AT"/>
</dbReference>
<dbReference type="PANTHER" id="PTHR11986:SF79">
    <property type="entry name" value="ACETYLORNITHINE AMINOTRANSFERASE, MITOCHONDRIAL"/>
    <property type="match status" value="1"/>
</dbReference>
<evidence type="ECO:0000256" key="4">
    <source>
        <dbReference type="ARBA" id="ARBA00022898"/>
    </source>
</evidence>
<keyword evidence="2 5" id="KW-0032">Aminotransferase</keyword>
<dbReference type="HOGENOM" id="CLU_013318_0_0_6"/>
<dbReference type="FunFam" id="3.40.640.10:FF:000004">
    <property type="entry name" value="Acetylornithine aminotransferase"/>
    <property type="match status" value="1"/>
</dbReference>
<dbReference type="Pfam" id="PF00202">
    <property type="entry name" value="Aminotran_3"/>
    <property type="match status" value="1"/>
</dbReference>
<evidence type="ECO:0000256" key="2">
    <source>
        <dbReference type="ARBA" id="ARBA00022576"/>
    </source>
</evidence>
<dbReference type="CDD" id="cd00610">
    <property type="entry name" value="OAT_like"/>
    <property type="match status" value="1"/>
</dbReference>
<proteinExistence type="predicted"/>
<keyword evidence="4" id="KW-0663">Pyridoxal phosphate</keyword>
<dbReference type="Proteomes" id="UP000032266">
    <property type="component" value="Chromosome"/>
</dbReference>
<reference evidence="5 6" key="1">
    <citation type="submission" date="2014-01" db="EMBL/GenBank/DDBJ databases">
        <title>Full genme sequencing of cellulolytic bacterium Gynuella sunshinyii YC6258T gen. nov., sp. nov.</title>
        <authorList>
            <person name="Khan H."/>
            <person name="Chung E.J."/>
            <person name="Chung Y.R."/>
        </authorList>
    </citation>
    <scope>NUCLEOTIDE SEQUENCE [LARGE SCALE GENOMIC DNA]</scope>
    <source>
        <strain evidence="5 6">YC6258</strain>
    </source>
</reference>
<dbReference type="Gene3D" id="3.40.640.10">
    <property type="entry name" value="Type I PLP-dependent aspartate aminotransferase-like (Major domain)"/>
    <property type="match status" value="1"/>
</dbReference>
<comment type="cofactor">
    <cofactor evidence="1">
        <name>pyridoxal 5'-phosphate</name>
        <dbReference type="ChEBI" id="CHEBI:597326"/>
    </cofactor>
</comment>
<evidence type="ECO:0000256" key="1">
    <source>
        <dbReference type="ARBA" id="ARBA00001933"/>
    </source>
</evidence>
<dbReference type="InterPro" id="IPR015424">
    <property type="entry name" value="PyrdxlP-dep_Trfase"/>
</dbReference>
<dbReference type="OrthoDB" id="9801052at2"/>
<dbReference type="InterPro" id="IPR015422">
    <property type="entry name" value="PyrdxlP-dep_Trfase_small"/>
</dbReference>
<organism evidence="5 6">
    <name type="scientific">Gynuella sunshinyii YC6258</name>
    <dbReference type="NCBI Taxonomy" id="1445510"/>
    <lineage>
        <taxon>Bacteria</taxon>
        <taxon>Pseudomonadati</taxon>
        <taxon>Pseudomonadota</taxon>
        <taxon>Gammaproteobacteria</taxon>
        <taxon>Oceanospirillales</taxon>
        <taxon>Saccharospirillaceae</taxon>
        <taxon>Gynuella</taxon>
    </lineage>
</organism>
<protein>
    <submittedName>
        <fullName evidence="5">Ornithine/acetylornithine aminotransferase</fullName>
        <ecNumber evidence="5">2.6.1.11</ecNumber>
    </submittedName>
</protein>
<keyword evidence="3 5" id="KW-0808">Transferase</keyword>
<dbReference type="KEGG" id="gsn:YC6258_05149"/>
<name>A0A0C5W3H3_9GAMM</name>
<dbReference type="EC" id="2.6.1.11" evidence="5"/>
<keyword evidence="6" id="KW-1185">Reference proteome</keyword>
<sequence>MNQHLNIERTKLLELINFNKTIAKARGAYLYSDTGDVYLDFTSQFGAVPFGHNPDFLWQTLIAQQAMEPGVMIQPFSTEGARKLSEMLVRFAPGDLEYVTFGCTGAEVVEIAIKMAKAKTRRNAVLSTENSFHGKTMAAVLATGNSYYSECFYPASEAFAHVPYSDVEALENALASKQYAAFIVEPIQGEGGMVVPQAGYLKVCEQLCRKYGTLLIVDEVQTGLGRTGKLFACDHENVEPDILLIAKALSGGLIPISACLANKRAWSKDFGQRHSATFANNHLAAMIGCKVMEKLTEEPDILDHVCQSGDYLHQQLTALISKFPAAFAAASGRGLMQGLVLKDWVDEESYLCPTISGQGFIVPLVSAYLLNRHHIFTMPTLNDNNVLRLQPNYLITHEEIDTLIHALDKVGTLITEGKFSELLRAAIGLKPQSPQITTRPYRNQTIVPAGEKLGTFCFFVHPVTEMHTIDCMPGGRDAYDAIETEKVLNWLDNAKSLYGDAAPAYYMPCIPSANGGYVDGWLISSLLTPKDMMRLPKDEKNRLMDSYIDIAQEKGANVIGLGAFTSVITRSGTTVADCGTPVTTGNAFTALTSTDSVRQICQARDIDTGYMTLGIVGVSGSVGRLCFLDIGAEFQKVCLIGNARNLNNVEKLEVVAGEFILKLFTSNISSQLKPMFQTLVEADINLNLINSFDIDQNNDYPGEKFRQIYLTVQQKFRDHHGDLKNFPLLLTNDIENTLPICDVVITATSNGEAFIQPELLAEGAIVCDVARPSDLQQEVRQKRADITAYDGGLVQLPAALRFGGPNIAELDLGVTLACLAETVILTMSQVKHSYSLGGVSSIEEARDVFQMALKHGFNTHLYEDDITGPVLSKEYA</sequence>
<dbReference type="InterPro" id="IPR015421">
    <property type="entry name" value="PyrdxlP-dep_Trfase_major"/>
</dbReference>
<dbReference type="PANTHER" id="PTHR11986">
    <property type="entry name" value="AMINOTRANSFERASE CLASS III"/>
    <property type="match status" value="1"/>
</dbReference>